<organism evidence="1 2">
    <name type="scientific">Guyanagaster necrorhizus</name>
    <dbReference type="NCBI Taxonomy" id="856835"/>
    <lineage>
        <taxon>Eukaryota</taxon>
        <taxon>Fungi</taxon>
        <taxon>Dikarya</taxon>
        <taxon>Basidiomycota</taxon>
        <taxon>Agaricomycotina</taxon>
        <taxon>Agaricomycetes</taxon>
        <taxon>Agaricomycetidae</taxon>
        <taxon>Agaricales</taxon>
        <taxon>Marasmiineae</taxon>
        <taxon>Physalacriaceae</taxon>
        <taxon>Guyanagaster</taxon>
    </lineage>
</organism>
<reference evidence="1" key="1">
    <citation type="submission" date="2020-11" db="EMBL/GenBank/DDBJ databases">
        <title>Adaptations for nitrogen fixation in a non-lichenized fungal sporocarp promotes dispersal by wood-feeding termites.</title>
        <authorList>
            <consortium name="DOE Joint Genome Institute"/>
            <person name="Koch R.A."/>
            <person name="Yoon G."/>
            <person name="Arayal U."/>
            <person name="Lail K."/>
            <person name="Amirebrahimi M."/>
            <person name="Labutti K."/>
            <person name="Lipzen A."/>
            <person name="Riley R."/>
            <person name="Barry K."/>
            <person name="Henrissat B."/>
            <person name="Grigoriev I.V."/>
            <person name="Herr J.R."/>
            <person name="Aime M.C."/>
        </authorList>
    </citation>
    <scope>NUCLEOTIDE SEQUENCE</scope>
    <source>
        <strain evidence="1">MCA 3950</strain>
    </source>
</reference>
<accession>A0A9P8ARJ0</accession>
<gene>
    <name evidence="1" type="ORF">BT62DRAFT_1007533</name>
</gene>
<protein>
    <submittedName>
        <fullName evidence="1">Uncharacterized protein</fullName>
    </submittedName>
</protein>
<dbReference type="Proteomes" id="UP000812287">
    <property type="component" value="Unassembled WGS sequence"/>
</dbReference>
<dbReference type="GeneID" id="66099638"/>
<comment type="caution">
    <text evidence="1">The sequence shown here is derived from an EMBL/GenBank/DDBJ whole genome shotgun (WGS) entry which is preliminary data.</text>
</comment>
<proteinExistence type="predicted"/>
<sequence>MSDTILHHASPSPSRRYSYYVNSLRITSPLSLSLNCTTLTEHRQLGRYVRYLEFSSCTDKGSGRRFEDLEAYLKRETFDRFNGFGSFIGHIFEPLTCKQHISRPFPAFVKTLSLALKMPRQLHLKTCNPPVECYGPGLSMHLDTLVQPTHNPKHGRQPVAPKHVYLARTNDRRREDITTWYDFQAKSIPEDKDRR</sequence>
<dbReference type="EMBL" id="MU250538">
    <property type="protein sequence ID" value="KAG7445145.1"/>
    <property type="molecule type" value="Genomic_DNA"/>
</dbReference>
<dbReference type="AlphaFoldDB" id="A0A9P8ARJ0"/>
<evidence type="ECO:0000313" key="1">
    <source>
        <dbReference type="EMBL" id="KAG7445145.1"/>
    </source>
</evidence>
<keyword evidence="2" id="KW-1185">Reference proteome</keyword>
<dbReference type="RefSeq" id="XP_043038645.1">
    <property type="nucleotide sequence ID" value="XM_043177351.1"/>
</dbReference>
<name>A0A9P8ARJ0_9AGAR</name>
<evidence type="ECO:0000313" key="2">
    <source>
        <dbReference type="Proteomes" id="UP000812287"/>
    </source>
</evidence>